<sequence length="75" mass="8244">MSALARKPLRVRLRASVFLLERSEGVFLLDGFIPYTEAFTAYASATTTPSLWKSSYQLNEAGGNITELAMAVTDQ</sequence>
<reference evidence="1" key="1">
    <citation type="submission" date="2020-06" db="EMBL/GenBank/DDBJ databases">
        <authorList>
            <person name="Li T."/>
            <person name="Hu X."/>
            <person name="Zhang T."/>
            <person name="Song X."/>
            <person name="Zhang H."/>
            <person name="Dai N."/>
            <person name="Sheng W."/>
            <person name="Hou X."/>
            <person name="Wei L."/>
        </authorList>
    </citation>
    <scope>NUCLEOTIDE SEQUENCE</scope>
    <source>
        <strain evidence="1">G02</strain>
        <tissue evidence="1">Leaf</tissue>
    </source>
</reference>
<comment type="caution">
    <text evidence="1">The sequence shown here is derived from an EMBL/GenBank/DDBJ whole genome shotgun (WGS) entry which is preliminary data.</text>
</comment>
<gene>
    <name evidence="1" type="ORF">Sradi_7251500</name>
</gene>
<accession>A0AAW2IKG1</accession>
<protein>
    <submittedName>
        <fullName evidence="1">Uncharacterized protein</fullName>
    </submittedName>
</protein>
<dbReference type="EMBL" id="JACGWJ010001371">
    <property type="protein sequence ID" value="KAL0282792.1"/>
    <property type="molecule type" value="Genomic_DNA"/>
</dbReference>
<dbReference type="AlphaFoldDB" id="A0AAW2IKG1"/>
<evidence type="ECO:0000313" key="1">
    <source>
        <dbReference type="EMBL" id="KAL0282792.1"/>
    </source>
</evidence>
<proteinExistence type="predicted"/>
<reference evidence="1" key="2">
    <citation type="journal article" date="2024" name="Plant">
        <title>Genomic evolution and insights into agronomic trait innovations of Sesamum species.</title>
        <authorList>
            <person name="Miao H."/>
            <person name="Wang L."/>
            <person name="Qu L."/>
            <person name="Liu H."/>
            <person name="Sun Y."/>
            <person name="Le M."/>
            <person name="Wang Q."/>
            <person name="Wei S."/>
            <person name="Zheng Y."/>
            <person name="Lin W."/>
            <person name="Duan Y."/>
            <person name="Cao H."/>
            <person name="Xiong S."/>
            <person name="Wang X."/>
            <person name="Wei L."/>
            <person name="Li C."/>
            <person name="Ma Q."/>
            <person name="Ju M."/>
            <person name="Zhao R."/>
            <person name="Li G."/>
            <person name="Mu C."/>
            <person name="Tian Q."/>
            <person name="Mei H."/>
            <person name="Zhang T."/>
            <person name="Gao T."/>
            <person name="Zhang H."/>
        </authorList>
    </citation>
    <scope>NUCLEOTIDE SEQUENCE</scope>
    <source>
        <strain evidence="1">G02</strain>
    </source>
</reference>
<organism evidence="1">
    <name type="scientific">Sesamum radiatum</name>
    <name type="common">Black benniseed</name>
    <dbReference type="NCBI Taxonomy" id="300843"/>
    <lineage>
        <taxon>Eukaryota</taxon>
        <taxon>Viridiplantae</taxon>
        <taxon>Streptophyta</taxon>
        <taxon>Embryophyta</taxon>
        <taxon>Tracheophyta</taxon>
        <taxon>Spermatophyta</taxon>
        <taxon>Magnoliopsida</taxon>
        <taxon>eudicotyledons</taxon>
        <taxon>Gunneridae</taxon>
        <taxon>Pentapetalae</taxon>
        <taxon>asterids</taxon>
        <taxon>lamiids</taxon>
        <taxon>Lamiales</taxon>
        <taxon>Pedaliaceae</taxon>
        <taxon>Sesamum</taxon>
    </lineage>
</organism>
<name>A0AAW2IKG1_SESRA</name>